<dbReference type="InterPro" id="IPR051531">
    <property type="entry name" value="N-acetyltransferase"/>
</dbReference>
<dbReference type="Pfam" id="PF13302">
    <property type="entry name" value="Acetyltransf_3"/>
    <property type="match status" value="1"/>
</dbReference>
<dbReference type="EMBL" id="PPSL01000002">
    <property type="protein sequence ID" value="PQJ11675.1"/>
    <property type="molecule type" value="Genomic_DNA"/>
</dbReference>
<evidence type="ECO:0000313" key="3">
    <source>
        <dbReference type="Proteomes" id="UP000239872"/>
    </source>
</evidence>
<dbReference type="InterPro" id="IPR000182">
    <property type="entry name" value="GNAT_dom"/>
</dbReference>
<evidence type="ECO:0000313" key="2">
    <source>
        <dbReference type="EMBL" id="PQJ11675.1"/>
    </source>
</evidence>
<comment type="caution">
    <text evidence="2">The sequence shown here is derived from an EMBL/GenBank/DDBJ whole genome shotgun (WGS) entry which is preliminary data.</text>
</comment>
<evidence type="ECO:0000259" key="1">
    <source>
        <dbReference type="PROSITE" id="PS51186"/>
    </source>
</evidence>
<dbReference type="GO" id="GO:0016747">
    <property type="term" value="F:acyltransferase activity, transferring groups other than amino-acyl groups"/>
    <property type="evidence" value="ECO:0007669"/>
    <property type="project" value="InterPro"/>
</dbReference>
<dbReference type="Proteomes" id="UP000239872">
    <property type="component" value="Unassembled WGS sequence"/>
</dbReference>
<organism evidence="2 3">
    <name type="scientific">Flavipsychrobacter stenotrophus</name>
    <dbReference type="NCBI Taxonomy" id="2077091"/>
    <lineage>
        <taxon>Bacteria</taxon>
        <taxon>Pseudomonadati</taxon>
        <taxon>Bacteroidota</taxon>
        <taxon>Chitinophagia</taxon>
        <taxon>Chitinophagales</taxon>
        <taxon>Chitinophagaceae</taxon>
        <taxon>Flavipsychrobacter</taxon>
    </lineage>
</organism>
<name>A0A2S7SYL0_9BACT</name>
<feature type="domain" description="N-acetyltransferase" evidence="1">
    <location>
        <begin position="17"/>
        <end position="173"/>
    </location>
</feature>
<dbReference type="RefSeq" id="WP_105038555.1">
    <property type="nucleotide sequence ID" value="NZ_PPSL01000002.1"/>
</dbReference>
<dbReference type="PANTHER" id="PTHR43792:SF1">
    <property type="entry name" value="N-ACETYLTRANSFERASE DOMAIN-CONTAINING PROTEIN"/>
    <property type="match status" value="1"/>
</dbReference>
<keyword evidence="2" id="KW-0808">Transferase</keyword>
<dbReference type="Gene3D" id="3.40.630.30">
    <property type="match status" value="1"/>
</dbReference>
<dbReference type="PANTHER" id="PTHR43792">
    <property type="entry name" value="GNAT FAMILY, PUTATIVE (AFU_ORTHOLOGUE AFUA_3G00765)-RELATED-RELATED"/>
    <property type="match status" value="1"/>
</dbReference>
<gene>
    <name evidence="2" type="ORF">CJD36_007725</name>
</gene>
<dbReference type="AlphaFoldDB" id="A0A2S7SYL0"/>
<proteinExistence type="predicted"/>
<reference evidence="2 3" key="1">
    <citation type="submission" date="2018-01" db="EMBL/GenBank/DDBJ databases">
        <title>A novel member of the phylum Bacteroidetes isolated from glacier ice.</title>
        <authorList>
            <person name="Liu Q."/>
            <person name="Xin Y.-H."/>
        </authorList>
    </citation>
    <scope>NUCLEOTIDE SEQUENCE [LARGE SCALE GENOMIC DNA]</scope>
    <source>
        <strain evidence="2 3">RB1R16</strain>
    </source>
</reference>
<dbReference type="InterPro" id="IPR016181">
    <property type="entry name" value="Acyl_CoA_acyltransferase"/>
</dbReference>
<dbReference type="PROSITE" id="PS51186">
    <property type="entry name" value="GNAT"/>
    <property type="match status" value="1"/>
</dbReference>
<keyword evidence="3" id="KW-1185">Reference proteome</keyword>
<dbReference type="OrthoDB" id="9811523at2"/>
<accession>A0A2S7SYL0</accession>
<dbReference type="CDD" id="cd04301">
    <property type="entry name" value="NAT_SF"/>
    <property type="match status" value="1"/>
</dbReference>
<sequence length="184" mass="21088">MLEVNFSPFPTLVTERLVLREMTMNDADEAFFLRSDAEVIKYVDRAPAQSIDEAKAFIQMVDDNRQNNTGISWTITLKGDDKMIGNVALWRLDKANYRAEIGYVLHPEHQGKGIMLEATQAILHYGFYELQLHSVEANINPGNMASQRLLERAGFVKEALFKENYYYDGKFLDSVIYSLLTPKK</sequence>
<protein>
    <submittedName>
        <fullName evidence="2">N-acetyltransferase</fullName>
    </submittedName>
</protein>
<dbReference type="SUPFAM" id="SSF55729">
    <property type="entry name" value="Acyl-CoA N-acyltransferases (Nat)"/>
    <property type="match status" value="1"/>
</dbReference>